<dbReference type="Proteomes" id="UP000515317">
    <property type="component" value="Chromosome"/>
</dbReference>
<keyword evidence="1" id="KW-0812">Transmembrane</keyword>
<sequence>MKLEQLPLQLAIAFFAFVVASWAALGLYIRAERQRRREEILTVEIADAPVAQAA</sequence>
<keyword evidence="1" id="KW-0472">Membrane</keyword>
<name>A0A6S6QHL9_9HYPH</name>
<protein>
    <recommendedName>
        <fullName evidence="4">CcmD family protein</fullName>
    </recommendedName>
</protein>
<dbReference type="KEGG" id="tso:IZ6_14080"/>
<dbReference type="AlphaFoldDB" id="A0A6S6QHL9"/>
<evidence type="ECO:0000256" key="1">
    <source>
        <dbReference type="SAM" id="Phobius"/>
    </source>
</evidence>
<evidence type="ECO:0000313" key="2">
    <source>
        <dbReference type="EMBL" id="BCJ90673.1"/>
    </source>
</evidence>
<proteinExistence type="predicted"/>
<keyword evidence="1" id="KW-1133">Transmembrane helix</keyword>
<keyword evidence="3" id="KW-1185">Reference proteome</keyword>
<gene>
    <name evidence="2" type="ORF">IZ6_14080</name>
</gene>
<accession>A0A6S6QHL9</accession>
<feature type="transmembrane region" description="Helical" evidence="1">
    <location>
        <begin position="6"/>
        <end position="29"/>
    </location>
</feature>
<reference evidence="2 3" key="1">
    <citation type="submission" date="2020-08" db="EMBL/GenBank/DDBJ databases">
        <title>Genome sequence of Rhizobiales bacterium strain IZ6.</title>
        <authorList>
            <person name="Nakai R."/>
            <person name="Naganuma T."/>
        </authorList>
    </citation>
    <scope>NUCLEOTIDE SEQUENCE [LARGE SCALE GENOMIC DNA]</scope>
    <source>
        <strain evidence="2 3">IZ6</strain>
    </source>
</reference>
<organism evidence="2 3">
    <name type="scientific">Terrihabitans soli</name>
    <dbReference type="NCBI Taxonomy" id="708113"/>
    <lineage>
        <taxon>Bacteria</taxon>
        <taxon>Pseudomonadati</taxon>
        <taxon>Pseudomonadota</taxon>
        <taxon>Alphaproteobacteria</taxon>
        <taxon>Hyphomicrobiales</taxon>
        <taxon>Terrihabitans</taxon>
    </lineage>
</organism>
<evidence type="ECO:0008006" key="4">
    <source>
        <dbReference type="Google" id="ProtNLM"/>
    </source>
</evidence>
<evidence type="ECO:0000313" key="3">
    <source>
        <dbReference type="Proteomes" id="UP000515317"/>
    </source>
</evidence>
<dbReference type="EMBL" id="AP023361">
    <property type="protein sequence ID" value="BCJ90673.1"/>
    <property type="molecule type" value="Genomic_DNA"/>
</dbReference>